<dbReference type="EMBL" id="JAQQKX010000003">
    <property type="protein sequence ID" value="MDC7682778.1"/>
    <property type="molecule type" value="Genomic_DNA"/>
</dbReference>
<evidence type="ECO:0000313" key="3">
    <source>
        <dbReference type="Proteomes" id="UP001214854"/>
    </source>
</evidence>
<feature type="chain" id="PRO_5046822403" description="DUF11 domain-containing protein" evidence="1">
    <location>
        <begin position="21"/>
        <end position="184"/>
    </location>
</feature>
<gene>
    <name evidence="2" type="ORF">PQU92_05790</name>
</gene>
<proteinExistence type="predicted"/>
<evidence type="ECO:0008006" key="4">
    <source>
        <dbReference type="Google" id="ProtNLM"/>
    </source>
</evidence>
<dbReference type="RefSeq" id="WP_272747260.1">
    <property type="nucleotide sequence ID" value="NZ_JAQQKX010000003.1"/>
</dbReference>
<feature type="signal peptide" evidence="1">
    <location>
        <begin position="1"/>
        <end position="20"/>
    </location>
</feature>
<reference evidence="2 3" key="1">
    <citation type="submission" date="2023-01" db="EMBL/GenBank/DDBJ databases">
        <title>Novel species of the genus Asticcacaulis isolated from rivers.</title>
        <authorList>
            <person name="Lu H."/>
        </authorList>
    </citation>
    <scope>NUCLEOTIDE SEQUENCE [LARGE SCALE GENOMIC DNA]</scope>
    <source>
        <strain evidence="2 3">BYS171W</strain>
    </source>
</reference>
<keyword evidence="1" id="KW-0732">Signal</keyword>
<sequence length="184" mass="19338">MKRLFLLLFGLLCLPLNANAAALTIAKSSLLMSDPLNGITSPKAIPGAVVDYTVKITNPNGIFTTVTPVAITDALPPRTKFYVGALGSLSLNSVNLVTTGPVAFYDDNLLGLGLLGSDLSYTYGGLSSGTDSIAFSNDNGATWGYTPTADADGYDANITNIRVTLSGTFRAGSNFSLRYRIMIK</sequence>
<comment type="caution">
    <text evidence="2">The sequence shown here is derived from an EMBL/GenBank/DDBJ whole genome shotgun (WGS) entry which is preliminary data.</text>
</comment>
<keyword evidence="3" id="KW-1185">Reference proteome</keyword>
<organism evidence="2 3">
    <name type="scientific">Asticcacaulis aquaticus</name>
    <dbReference type="NCBI Taxonomy" id="2984212"/>
    <lineage>
        <taxon>Bacteria</taxon>
        <taxon>Pseudomonadati</taxon>
        <taxon>Pseudomonadota</taxon>
        <taxon>Alphaproteobacteria</taxon>
        <taxon>Caulobacterales</taxon>
        <taxon>Caulobacteraceae</taxon>
        <taxon>Asticcacaulis</taxon>
    </lineage>
</organism>
<dbReference type="Proteomes" id="UP001214854">
    <property type="component" value="Unassembled WGS sequence"/>
</dbReference>
<accession>A0ABT5HS63</accession>
<evidence type="ECO:0000256" key="1">
    <source>
        <dbReference type="SAM" id="SignalP"/>
    </source>
</evidence>
<evidence type="ECO:0000313" key="2">
    <source>
        <dbReference type="EMBL" id="MDC7682778.1"/>
    </source>
</evidence>
<protein>
    <recommendedName>
        <fullName evidence="4">DUF11 domain-containing protein</fullName>
    </recommendedName>
</protein>
<name>A0ABT5HS63_9CAUL</name>